<feature type="non-terminal residue" evidence="11">
    <location>
        <position position="1"/>
    </location>
</feature>
<keyword evidence="4" id="KW-0297">G-protein coupled receptor</keyword>
<evidence type="ECO:0000259" key="10">
    <source>
        <dbReference type="PROSITE" id="PS50259"/>
    </source>
</evidence>
<keyword evidence="3 9" id="KW-1133">Transmembrane helix</keyword>
<dbReference type="PANTHER" id="PTHR10519">
    <property type="entry name" value="GABA-B RECEPTOR"/>
    <property type="match status" value="1"/>
</dbReference>
<evidence type="ECO:0000313" key="11">
    <source>
        <dbReference type="EMBL" id="CAF4975919.1"/>
    </source>
</evidence>
<dbReference type="GO" id="GO:0004965">
    <property type="term" value="F:G protein-coupled GABA receptor activity"/>
    <property type="evidence" value="ECO:0007669"/>
    <property type="project" value="InterPro"/>
</dbReference>
<keyword evidence="5 9" id="KW-0472">Membrane</keyword>
<evidence type="ECO:0000256" key="1">
    <source>
        <dbReference type="ARBA" id="ARBA00004141"/>
    </source>
</evidence>
<evidence type="ECO:0000256" key="5">
    <source>
        <dbReference type="ARBA" id="ARBA00023136"/>
    </source>
</evidence>
<comment type="subcellular location">
    <subcellularLocation>
        <location evidence="1">Membrane</location>
        <topology evidence="1">Multi-pass membrane protein</topology>
    </subcellularLocation>
</comment>
<gene>
    <name evidence="11" type="ORF">QYT958_LOCUS35677</name>
</gene>
<evidence type="ECO:0000256" key="8">
    <source>
        <dbReference type="ARBA" id="ARBA00023224"/>
    </source>
</evidence>
<evidence type="ECO:0000256" key="4">
    <source>
        <dbReference type="ARBA" id="ARBA00023040"/>
    </source>
</evidence>
<dbReference type="PANTHER" id="PTHR10519:SF20">
    <property type="entry name" value="G-PROTEIN COUPLED RECEPTOR 156-RELATED"/>
    <property type="match status" value="1"/>
</dbReference>
<feature type="transmembrane region" description="Helical" evidence="9">
    <location>
        <begin position="104"/>
        <end position="124"/>
    </location>
</feature>
<reference evidence="11" key="1">
    <citation type="submission" date="2021-02" db="EMBL/GenBank/DDBJ databases">
        <authorList>
            <person name="Nowell W R."/>
        </authorList>
    </citation>
    <scope>NUCLEOTIDE SEQUENCE</scope>
</reference>
<dbReference type="InterPro" id="IPR017978">
    <property type="entry name" value="GPCR_3_C"/>
</dbReference>
<evidence type="ECO:0000313" key="12">
    <source>
        <dbReference type="Proteomes" id="UP000663848"/>
    </source>
</evidence>
<keyword evidence="8" id="KW-0807">Transducer</keyword>
<dbReference type="InterPro" id="IPR002455">
    <property type="entry name" value="GPCR3_GABA-B"/>
</dbReference>
<name>A0A821Z4U4_9BILA</name>
<dbReference type="PROSITE" id="PS50259">
    <property type="entry name" value="G_PROTEIN_RECEP_F3_4"/>
    <property type="match status" value="1"/>
</dbReference>
<keyword evidence="2 9" id="KW-0812">Transmembrane</keyword>
<dbReference type="EMBL" id="CAJOBR010027364">
    <property type="protein sequence ID" value="CAF4975919.1"/>
    <property type="molecule type" value="Genomic_DNA"/>
</dbReference>
<dbReference type="AlphaFoldDB" id="A0A821Z4U4"/>
<sequence length="223" mass="26177">GIHDSRLLVVVGALLCIDSLILIAWQLFDPIHRQIVYDAPHRPKHNQDIEIIPYREECKGHHTTFWFLVLIFYKGLLMAYGSFLSWRTRHVTIPALNDSRYIGLSVYIVFICCVLGSLVAFIPSEQIQFSYCLRSFFIMTCTTVTVCLVFVPKIVEVYHDPYAKKKQPRIMRRFHTRAPKHTILTNQHLNDALMDNQQLQLVLSLVRNLLEDKHYRIARFFFL</sequence>
<keyword evidence="7" id="KW-0325">Glycoprotein</keyword>
<dbReference type="GO" id="GO:0007214">
    <property type="term" value="P:gamma-aminobutyric acid signaling pathway"/>
    <property type="evidence" value="ECO:0007669"/>
    <property type="project" value="TreeGrafter"/>
</dbReference>
<organism evidence="11 12">
    <name type="scientific">Rotaria socialis</name>
    <dbReference type="NCBI Taxonomy" id="392032"/>
    <lineage>
        <taxon>Eukaryota</taxon>
        <taxon>Metazoa</taxon>
        <taxon>Spiralia</taxon>
        <taxon>Gnathifera</taxon>
        <taxon>Rotifera</taxon>
        <taxon>Eurotatoria</taxon>
        <taxon>Bdelloidea</taxon>
        <taxon>Philodinida</taxon>
        <taxon>Philodinidae</taxon>
        <taxon>Rotaria</taxon>
    </lineage>
</organism>
<comment type="caution">
    <text evidence="11">The sequence shown here is derived from an EMBL/GenBank/DDBJ whole genome shotgun (WGS) entry which is preliminary data.</text>
</comment>
<dbReference type="Pfam" id="PF00003">
    <property type="entry name" value="7tm_3"/>
    <property type="match status" value="1"/>
</dbReference>
<accession>A0A821Z4U4</accession>
<keyword evidence="6" id="KW-0675">Receptor</keyword>
<evidence type="ECO:0000256" key="7">
    <source>
        <dbReference type="ARBA" id="ARBA00023180"/>
    </source>
</evidence>
<feature type="transmembrane region" description="Helical" evidence="9">
    <location>
        <begin position="136"/>
        <end position="155"/>
    </location>
</feature>
<evidence type="ECO:0000256" key="9">
    <source>
        <dbReference type="SAM" id="Phobius"/>
    </source>
</evidence>
<dbReference type="PRINTS" id="PR01176">
    <property type="entry name" value="GABABRECEPTR"/>
</dbReference>
<proteinExistence type="predicted"/>
<dbReference type="GO" id="GO:0038039">
    <property type="term" value="C:G protein-coupled receptor heterodimeric complex"/>
    <property type="evidence" value="ECO:0007669"/>
    <property type="project" value="TreeGrafter"/>
</dbReference>
<evidence type="ECO:0000256" key="3">
    <source>
        <dbReference type="ARBA" id="ARBA00022989"/>
    </source>
</evidence>
<feature type="transmembrane region" description="Helical" evidence="9">
    <location>
        <begin position="7"/>
        <end position="28"/>
    </location>
</feature>
<dbReference type="Proteomes" id="UP000663848">
    <property type="component" value="Unassembled WGS sequence"/>
</dbReference>
<evidence type="ECO:0000256" key="6">
    <source>
        <dbReference type="ARBA" id="ARBA00023170"/>
    </source>
</evidence>
<feature type="domain" description="G-protein coupled receptors family 3 profile" evidence="10">
    <location>
        <begin position="1"/>
        <end position="161"/>
    </location>
</feature>
<feature type="transmembrane region" description="Helical" evidence="9">
    <location>
        <begin position="64"/>
        <end position="83"/>
    </location>
</feature>
<protein>
    <recommendedName>
        <fullName evidence="10">G-protein coupled receptors family 3 profile domain-containing protein</fullName>
    </recommendedName>
</protein>
<evidence type="ECO:0000256" key="2">
    <source>
        <dbReference type="ARBA" id="ARBA00022692"/>
    </source>
</evidence>